<dbReference type="Pfam" id="PF00656">
    <property type="entry name" value="Peptidase_C14"/>
    <property type="match status" value="1"/>
</dbReference>
<name>A0ABT3QWW4_9HYPH</name>
<dbReference type="PANTHER" id="PTHR22576">
    <property type="entry name" value="MUCOSA ASSOCIATED LYMPHOID TISSUE LYMPHOMA TRANSLOCATION PROTEIN 1/PARACASPASE"/>
    <property type="match status" value="1"/>
</dbReference>
<dbReference type="Gene3D" id="3.40.50.1460">
    <property type="match status" value="1"/>
</dbReference>
<organism evidence="3 4">
    <name type="scientific">Roseibium salinum</name>
    <dbReference type="NCBI Taxonomy" id="1604349"/>
    <lineage>
        <taxon>Bacteria</taxon>
        <taxon>Pseudomonadati</taxon>
        <taxon>Pseudomonadota</taxon>
        <taxon>Alphaproteobacteria</taxon>
        <taxon>Hyphomicrobiales</taxon>
        <taxon>Stappiaceae</taxon>
        <taxon>Roseibium</taxon>
    </lineage>
</organism>
<comment type="caution">
    <text evidence="3">The sequence shown here is derived from an EMBL/GenBank/DDBJ whole genome shotgun (WGS) entry which is preliminary data.</text>
</comment>
<accession>A0ABT3QWW4</accession>
<protein>
    <submittedName>
        <fullName evidence="3">Caspase family protein</fullName>
    </submittedName>
</protein>
<dbReference type="InterPro" id="IPR011600">
    <property type="entry name" value="Pept_C14_caspase"/>
</dbReference>
<dbReference type="Proteomes" id="UP001300261">
    <property type="component" value="Unassembled WGS sequence"/>
</dbReference>
<evidence type="ECO:0000259" key="2">
    <source>
        <dbReference type="PROSITE" id="PS50208"/>
    </source>
</evidence>
<evidence type="ECO:0000313" key="3">
    <source>
        <dbReference type="EMBL" id="MCX2721390.1"/>
    </source>
</evidence>
<dbReference type="RefSeq" id="WP_265961091.1">
    <property type="nucleotide sequence ID" value="NZ_JAPEVI010000002.1"/>
</dbReference>
<keyword evidence="4" id="KW-1185">Reference proteome</keyword>
<keyword evidence="1" id="KW-0732">Signal</keyword>
<feature type="chain" id="PRO_5045801057" evidence="1">
    <location>
        <begin position="24"/>
        <end position="491"/>
    </location>
</feature>
<reference evidence="3 4" key="1">
    <citation type="journal article" date="2016" name="Int. J. Syst. Evol. Microbiol.">
        <title>Labrenzia salina sp. nov., isolated from the rhizosphere of the halophyte Arthrocnemum macrostachyum.</title>
        <authorList>
            <person name="Camacho M."/>
            <person name="Redondo-Gomez S."/>
            <person name="Rodriguez-Llorente I."/>
            <person name="Rohde M."/>
            <person name="Sproer C."/>
            <person name="Schumann P."/>
            <person name="Klenk H.P."/>
            <person name="Montero-Calasanz M.D.C."/>
        </authorList>
    </citation>
    <scope>NUCLEOTIDE SEQUENCE [LARGE SCALE GENOMIC DNA]</scope>
    <source>
        <strain evidence="3 4">DSM 29163</strain>
    </source>
</reference>
<proteinExistence type="predicted"/>
<dbReference type="PROSITE" id="PS50208">
    <property type="entry name" value="CASPASE_P20"/>
    <property type="match status" value="1"/>
</dbReference>
<dbReference type="InterPro" id="IPR029030">
    <property type="entry name" value="Caspase-like_dom_sf"/>
</dbReference>
<evidence type="ECO:0000313" key="4">
    <source>
        <dbReference type="Proteomes" id="UP001300261"/>
    </source>
</evidence>
<sequence length="491" mass="52696">MSLLRVFFAAACLLATAFAPAGAASGARLALIIGNGAYSNVTPLDNPVNDAELMAKSLAEVGFDVTLITEATQDELIQAISAFGRKLREAGEDATGLFYYAGHGVQSFGTNYLLPVDIALQDAADLSLVGVPAQAVLRQMFSARNRTNIVILDACRNNPFASVPDLSDNGLAEMKAPRGTFLAYSTAPGDIAVDGDGSNSPFTEALARHLPTPGQPIEALFKDVRVEVLKSTGGNQTPWDTSSLTVDFQFMPAAPVSPEFIEQQQLWHSVRLSQDPVQVLLFLRANPEGPYTEEARALLTELMSKEAQTTPPPVAKSPVPVDPDKQERELIEQAREAGTAEAYQAYLEAFPDGAFSELARLELQTIVEKLPRTDPISDPPIVAAPEPEAPSSDLPEAVAFNAPIGGNDPQIATRSIEELITGSPLFPPIEGLPEAVWKDKTCSSCHQWNQTNLCDQAKTYVADNARAVSKQHPYGSSFKQALRVWAHGGCN</sequence>
<dbReference type="InterPro" id="IPR001309">
    <property type="entry name" value="Pept_C14_p20"/>
</dbReference>
<dbReference type="InterPro" id="IPR052039">
    <property type="entry name" value="Caspase-related_regulators"/>
</dbReference>
<dbReference type="PANTHER" id="PTHR22576:SF37">
    <property type="entry name" value="MUCOSA-ASSOCIATED LYMPHOID TISSUE LYMPHOMA TRANSLOCATION PROTEIN 1"/>
    <property type="match status" value="1"/>
</dbReference>
<gene>
    <name evidence="3" type="ORF">ON753_03070</name>
</gene>
<dbReference type="SUPFAM" id="SSF52129">
    <property type="entry name" value="Caspase-like"/>
    <property type="match status" value="1"/>
</dbReference>
<evidence type="ECO:0000256" key="1">
    <source>
        <dbReference type="SAM" id="SignalP"/>
    </source>
</evidence>
<feature type="domain" description="Caspase family p20" evidence="2">
    <location>
        <begin position="28"/>
        <end position="159"/>
    </location>
</feature>
<feature type="signal peptide" evidence="1">
    <location>
        <begin position="1"/>
        <end position="23"/>
    </location>
</feature>
<dbReference type="EMBL" id="JAPEVI010000002">
    <property type="protein sequence ID" value="MCX2721390.1"/>
    <property type="molecule type" value="Genomic_DNA"/>
</dbReference>